<comment type="pathway">
    <text evidence="1 6">Cell wall biogenesis; peptidoglycan biosynthesis.</text>
</comment>
<evidence type="ECO:0000256" key="2">
    <source>
        <dbReference type="ARBA" id="ARBA00022679"/>
    </source>
</evidence>
<feature type="signal peptide" evidence="8">
    <location>
        <begin position="1"/>
        <end position="20"/>
    </location>
</feature>
<evidence type="ECO:0000256" key="3">
    <source>
        <dbReference type="ARBA" id="ARBA00022960"/>
    </source>
</evidence>
<dbReference type="EMBL" id="CP087164">
    <property type="protein sequence ID" value="UGS39267.1"/>
    <property type="molecule type" value="Genomic_DNA"/>
</dbReference>
<dbReference type="GO" id="GO:0005576">
    <property type="term" value="C:extracellular region"/>
    <property type="evidence" value="ECO:0007669"/>
    <property type="project" value="TreeGrafter"/>
</dbReference>
<gene>
    <name evidence="10" type="ORF">DSM104329_05701</name>
</gene>
<evidence type="ECO:0000256" key="5">
    <source>
        <dbReference type="ARBA" id="ARBA00023316"/>
    </source>
</evidence>
<evidence type="ECO:0000256" key="6">
    <source>
        <dbReference type="PROSITE-ProRule" id="PRU01373"/>
    </source>
</evidence>
<protein>
    <recommendedName>
        <fullName evidence="9">L,D-TPase catalytic domain-containing protein</fullName>
    </recommendedName>
</protein>
<dbReference type="GO" id="GO:0016740">
    <property type="term" value="F:transferase activity"/>
    <property type="evidence" value="ECO:0007669"/>
    <property type="project" value="UniProtKB-KW"/>
</dbReference>
<dbReference type="InterPro" id="IPR036365">
    <property type="entry name" value="PGBD-like_sf"/>
</dbReference>
<dbReference type="InterPro" id="IPR038063">
    <property type="entry name" value="Transpep_catalytic_dom"/>
</dbReference>
<dbReference type="SUPFAM" id="SSF47090">
    <property type="entry name" value="PGBD-like"/>
    <property type="match status" value="1"/>
</dbReference>
<accession>A0A9E7C7C5</accession>
<evidence type="ECO:0000256" key="8">
    <source>
        <dbReference type="SAM" id="SignalP"/>
    </source>
</evidence>
<feature type="region of interest" description="Disordered" evidence="7">
    <location>
        <begin position="24"/>
        <end position="71"/>
    </location>
</feature>
<proteinExistence type="predicted"/>
<dbReference type="AlphaFoldDB" id="A0A9E7C7C5"/>
<dbReference type="GO" id="GO:0071555">
    <property type="term" value="P:cell wall organization"/>
    <property type="evidence" value="ECO:0007669"/>
    <property type="project" value="UniProtKB-UniRule"/>
</dbReference>
<evidence type="ECO:0000256" key="7">
    <source>
        <dbReference type="SAM" id="MobiDB-lite"/>
    </source>
</evidence>
<keyword evidence="3 6" id="KW-0133">Cell shape</keyword>
<feature type="domain" description="L,D-TPase catalytic" evidence="9">
    <location>
        <begin position="243"/>
        <end position="348"/>
    </location>
</feature>
<organism evidence="10 11">
    <name type="scientific">Capillimicrobium parvum</name>
    <dbReference type="NCBI Taxonomy" id="2884022"/>
    <lineage>
        <taxon>Bacteria</taxon>
        <taxon>Bacillati</taxon>
        <taxon>Actinomycetota</taxon>
        <taxon>Thermoleophilia</taxon>
        <taxon>Solirubrobacterales</taxon>
        <taxon>Capillimicrobiaceae</taxon>
        <taxon>Capillimicrobium</taxon>
    </lineage>
</organism>
<feature type="active site" description="Nucleophile" evidence="6">
    <location>
        <position position="324"/>
    </location>
</feature>
<dbReference type="InterPro" id="IPR050979">
    <property type="entry name" value="LD-transpeptidase"/>
</dbReference>
<evidence type="ECO:0000259" key="9">
    <source>
        <dbReference type="PROSITE" id="PS52029"/>
    </source>
</evidence>
<dbReference type="InterPro" id="IPR002477">
    <property type="entry name" value="Peptidoglycan-bd-like"/>
</dbReference>
<dbReference type="KEGG" id="sbae:DSM104329_05701"/>
<dbReference type="PANTHER" id="PTHR30582">
    <property type="entry name" value="L,D-TRANSPEPTIDASE"/>
    <property type="match status" value="1"/>
</dbReference>
<sequence>MRPVSLAVIGLLLVPAAAAAQEPMPPIPTPPPAPAPAPAPAPPPAPAPAPPAPPAPTPPPVPTPPPAPAAGTLSLNVAHEALAHSKLRVQGTLSPAVRGQRVTVTIKRGRHTLRSVKVRAGSRGTFLVGYTPRSGGRITIRASHAASAEVGAARAAVRRVDVIVPHATPGSHGSSVRWLQRKLAGMHYSVSRGGTFDDATARAVMAYRKVNGMARTQVADRSVFQRLARGMGEFKVRYPDHGRHVEGDLTHQVVALINPGGKVYRIYPTSSGKPSTPTVLGNFKVYMKTPGTNAKGMVDSNYFIRGYAIHGYADVPNYAASHGCLRVPVPNAAFIFNWVRIGTPVDVYYR</sequence>
<feature type="active site" description="Proton donor/acceptor" evidence="6">
    <location>
        <position position="310"/>
    </location>
</feature>
<evidence type="ECO:0000313" key="10">
    <source>
        <dbReference type="EMBL" id="UGS39267.1"/>
    </source>
</evidence>
<keyword evidence="8" id="KW-0732">Signal</keyword>
<dbReference type="RefSeq" id="WP_259313272.1">
    <property type="nucleotide sequence ID" value="NZ_CP087164.1"/>
</dbReference>
<dbReference type="InterPro" id="IPR036366">
    <property type="entry name" value="PGBDSf"/>
</dbReference>
<dbReference type="InterPro" id="IPR005490">
    <property type="entry name" value="LD_TPept_cat_dom"/>
</dbReference>
<dbReference type="GO" id="GO:0018104">
    <property type="term" value="P:peptidoglycan-protein cross-linking"/>
    <property type="evidence" value="ECO:0007669"/>
    <property type="project" value="TreeGrafter"/>
</dbReference>
<dbReference type="Gene3D" id="2.40.440.10">
    <property type="entry name" value="L,D-transpeptidase catalytic domain-like"/>
    <property type="match status" value="1"/>
</dbReference>
<dbReference type="Pfam" id="PF01471">
    <property type="entry name" value="PG_binding_1"/>
    <property type="match status" value="1"/>
</dbReference>
<feature type="compositionally biased region" description="Pro residues" evidence="7">
    <location>
        <begin position="24"/>
        <end position="68"/>
    </location>
</feature>
<dbReference type="SUPFAM" id="SSF141523">
    <property type="entry name" value="L,D-transpeptidase catalytic domain-like"/>
    <property type="match status" value="1"/>
</dbReference>
<reference evidence="10" key="1">
    <citation type="journal article" date="2022" name="Int. J. Syst. Evol. Microbiol.">
        <title>Pseudomonas aegrilactucae sp. nov. and Pseudomonas morbosilactucae sp. nov., pathogens causing bacterial rot of lettuce in Japan.</title>
        <authorList>
            <person name="Sawada H."/>
            <person name="Fujikawa T."/>
            <person name="Satou M."/>
        </authorList>
    </citation>
    <scope>NUCLEOTIDE SEQUENCE</scope>
    <source>
        <strain evidence="10">0166_1</strain>
    </source>
</reference>
<dbReference type="Proteomes" id="UP001162834">
    <property type="component" value="Chromosome"/>
</dbReference>
<evidence type="ECO:0000256" key="4">
    <source>
        <dbReference type="ARBA" id="ARBA00022984"/>
    </source>
</evidence>
<dbReference type="PANTHER" id="PTHR30582:SF2">
    <property type="entry name" value="L,D-TRANSPEPTIDASE YCIB-RELATED"/>
    <property type="match status" value="1"/>
</dbReference>
<dbReference type="Pfam" id="PF03734">
    <property type="entry name" value="YkuD"/>
    <property type="match status" value="1"/>
</dbReference>
<keyword evidence="2" id="KW-0808">Transferase</keyword>
<dbReference type="Gene3D" id="1.10.101.10">
    <property type="entry name" value="PGBD-like superfamily/PGBD"/>
    <property type="match status" value="1"/>
</dbReference>
<dbReference type="CDD" id="cd16913">
    <property type="entry name" value="YkuD_like"/>
    <property type="match status" value="1"/>
</dbReference>
<dbReference type="PROSITE" id="PS52029">
    <property type="entry name" value="LD_TPASE"/>
    <property type="match status" value="1"/>
</dbReference>
<keyword evidence="11" id="KW-1185">Reference proteome</keyword>
<name>A0A9E7C7C5_9ACTN</name>
<evidence type="ECO:0000313" key="11">
    <source>
        <dbReference type="Proteomes" id="UP001162834"/>
    </source>
</evidence>
<feature type="chain" id="PRO_5039227132" description="L,D-TPase catalytic domain-containing protein" evidence="8">
    <location>
        <begin position="21"/>
        <end position="350"/>
    </location>
</feature>
<dbReference type="GO" id="GO:0008360">
    <property type="term" value="P:regulation of cell shape"/>
    <property type="evidence" value="ECO:0007669"/>
    <property type="project" value="UniProtKB-UniRule"/>
</dbReference>
<keyword evidence="5 6" id="KW-0961">Cell wall biogenesis/degradation</keyword>
<keyword evidence="4 6" id="KW-0573">Peptidoglycan synthesis</keyword>
<dbReference type="GO" id="GO:0071972">
    <property type="term" value="F:peptidoglycan L,D-transpeptidase activity"/>
    <property type="evidence" value="ECO:0007669"/>
    <property type="project" value="TreeGrafter"/>
</dbReference>
<evidence type="ECO:0000256" key="1">
    <source>
        <dbReference type="ARBA" id="ARBA00004752"/>
    </source>
</evidence>